<dbReference type="PANTHER" id="PTHR12732:SF8">
    <property type="entry name" value="NUCLEAR MRNA EXPORT PROTEIN THP1"/>
    <property type="match status" value="1"/>
</dbReference>
<accession>A0A5M8PNK3</accession>
<feature type="region of interest" description="Disordered" evidence="1">
    <location>
        <begin position="448"/>
        <end position="469"/>
    </location>
</feature>
<organism evidence="2 3">
    <name type="scientific">Lasallia pustulata</name>
    <dbReference type="NCBI Taxonomy" id="136370"/>
    <lineage>
        <taxon>Eukaryota</taxon>
        <taxon>Fungi</taxon>
        <taxon>Dikarya</taxon>
        <taxon>Ascomycota</taxon>
        <taxon>Pezizomycotina</taxon>
        <taxon>Lecanoromycetes</taxon>
        <taxon>OSLEUM clade</taxon>
        <taxon>Umbilicariomycetidae</taxon>
        <taxon>Umbilicariales</taxon>
        <taxon>Umbilicariaceae</taxon>
        <taxon>Lasallia</taxon>
    </lineage>
</organism>
<dbReference type="SMART" id="SM00753">
    <property type="entry name" value="PAM"/>
    <property type="match status" value="1"/>
</dbReference>
<dbReference type="GO" id="GO:0003690">
    <property type="term" value="F:double-stranded DNA binding"/>
    <property type="evidence" value="ECO:0007669"/>
    <property type="project" value="InterPro"/>
</dbReference>
<dbReference type="EMBL" id="VXIT01000009">
    <property type="protein sequence ID" value="KAA6410553.1"/>
    <property type="molecule type" value="Genomic_DNA"/>
</dbReference>
<evidence type="ECO:0000313" key="2">
    <source>
        <dbReference type="EMBL" id="KAA6410553.1"/>
    </source>
</evidence>
<name>A0A5M8PNK3_9LECA</name>
<evidence type="ECO:0008006" key="4">
    <source>
        <dbReference type="Google" id="ProtNLM"/>
    </source>
</evidence>
<comment type="caution">
    <text evidence="2">The sequence shown here is derived from an EMBL/GenBank/DDBJ whole genome shotgun (WGS) entry which is preliminary data.</text>
</comment>
<dbReference type="Proteomes" id="UP000324767">
    <property type="component" value="Unassembled WGS sequence"/>
</dbReference>
<protein>
    <recommendedName>
        <fullName evidence="4">PCI domain-containing protein</fullName>
    </recommendedName>
</protein>
<evidence type="ECO:0000313" key="3">
    <source>
        <dbReference type="Proteomes" id="UP000324767"/>
    </source>
</evidence>
<dbReference type="PANTHER" id="PTHR12732">
    <property type="entry name" value="UNCHARACTERIZED PROTEASOME COMPONENT REGION PCI-CONTAINING"/>
    <property type="match status" value="1"/>
</dbReference>
<proteinExistence type="predicted"/>
<reference evidence="2 3" key="1">
    <citation type="submission" date="2019-09" db="EMBL/GenBank/DDBJ databases">
        <title>The hologenome of the rock-dwelling lichen Lasallia pustulata.</title>
        <authorList>
            <person name="Greshake Tzovaras B."/>
            <person name="Segers F."/>
            <person name="Bicker A."/>
            <person name="Dal Grande F."/>
            <person name="Otte J."/>
            <person name="Hankeln T."/>
            <person name="Schmitt I."/>
            <person name="Ebersberger I."/>
        </authorList>
    </citation>
    <scope>NUCLEOTIDE SEQUENCE [LARGE SCALE GENOMIC DNA]</scope>
    <source>
        <strain evidence="2">A1-1</strain>
    </source>
</reference>
<dbReference type="OrthoDB" id="5404651at2759"/>
<gene>
    <name evidence="2" type="ORF">FRX48_05975</name>
</gene>
<dbReference type="GO" id="GO:0003723">
    <property type="term" value="F:RNA binding"/>
    <property type="evidence" value="ECO:0007669"/>
    <property type="project" value="InterPro"/>
</dbReference>
<dbReference type="InterPro" id="IPR045114">
    <property type="entry name" value="Csn12-like"/>
</dbReference>
<sequence>MSTPTINKFLGEVARILLDKNGPKLQDYLILEPPLPPLYNIIVNELRQTFPANNQDALEAKCEALLPKDEEGAEGGSWTAFISFLIQYFAFLRDVNVDHLVETHDMLKALLNQCILALSDASMGSVVLPTVISLSRTLARLAIGLDKRPELIAHLTRRESVAGNEEAGERVTLVESSANVIREAFKKCLSERSGNAQGIDSNGKPEGKRIGIYLTANICLKLFFHCKKIRNAEQIFGNIYQQSPPLALFPAAQRVTFLYYLGRYLFANNHFYRAQLALQAAYDQCHARCLKQRRLILVYLITSNIILGRFPSTRLLQRPEAEALGNRFLPICRAIAKGDLATFRSLLSLDNDNADWFLRRRILLQLRNRCEILVWRSLARRTFLLSGTQGDAQRDSGNRAPTLDLDDLLALSIFLEKGTVNSTVSMTNGNSQANGHLYTNSIFMTPKAGSSATSREEETGGYIDPDLRDAVEPTGPNLATMATTESVVSSLIDQGLLHGYISHRLLRFAIVGAKVRGALQAGFPNVWETIKSKANDEVPGWVKEEKDGTMAGGLGTKFGPGIVVNLSGARPAGAAPG</sequence>
<evidence type="ECO:0000256" key="1">
    <source>
        <dbReference type="SAM" id="MobiDB-lite"/>
    </source>
</evidence>
<dbReference type="AlphaFoldDB" id="A0A5M8PNK3"/>